<sequence length="57" mass="6774">MVFVLCVGMFKTDDRCYKNRDREKQSNPLSPRKRIRDMNYVKATSVKLFLFFPLRGG</sequence>
<name>A0AAU7PIS0_9CAUD</name>
<protein>
    <submittedName>
        <fullName evidence="1">Uncharacterized protein</fullName>
    </submittedName>
</protein>
<dbReference type="EMBL" id="PP777464">
    <property type="protein sequence ID" value="XBS49242.1"/>
    <property type="molecule type" value="Genomic_DNA"/>
</dbReference>
<organism evidence="1">
    <name type="scientific">Escherichia phage fEgEco12</name>
    <dbReference type="NCBI Taxonomy" id="3158837"/>
    <lineage>
        <taxon>Viruses</taxon>
        <taxon>Duplodnaviria</taxon>
        <taxon>Heunggongvirae</taxon>
        <taxon>Uroviricota</taxon>
        <taxon>Caudoviricetes</taxon>
    </lineage>
</organism>
<evidence type="ECO:0000313" key="1">
    <source>
        <dbReference type="EMBL" id="XBS49242.1"/>
    </source>
</evidence>
<proteinExistence type="predicted"/>
<reference evidence="1" key="1">
    <citation type="submission" date="2024-05" db="EMBL/GenBank/DDBJ databases">
        <authorList>
            <person name="Badawy S."/>
            <person name="Skurnik M."/>
        </authorList>
    </citation>
    <scope>NUCLEOTIDE SEQUENCE</scope>
</reference>
<accession>A0AAU7PIS0</accession>